<name>A0A7J5D669_9ACTN</name>
<feature type="region of interest" description="Disordered" evidence="1">
    <location>
        <begin position="1"/>
        <end position="25"/>
    </location>
</feature>
<comment type="caution">
    <text evidence="2">The sequence shown here is derived from an EMBL/GenBank/DDBJ whole genome shotgun (WGS) entry which is preliminary data.</text>
</comment>
<dbReference type="AlphaFoldDB" id="A0A7J5D669"/>
<proteinExistence type="predicted"/>
<evidence type="ECO:0000313" key="3">
    <source>
        <dbReference type="Proteomes" id="UP000442990"/>
    </source>
</evidence>
<evidence type="ECO:0000313" key="2">
    <source>
        <dbReference type="EMBL" id="KAB1980197.1"/>
    </source>
</evidence>
<dbReference type="Proteomes" id="UP000442990">
    <property type="component" value="Unassembled WGS sequence"/>
</dbReference>
<accession>A0A7J5D669</accession>
<feature type="region of interest" description="Disordered" evidence="1">
    <location>
        <begin position="56"/>
        <end position="105"/>
    </location>
</feature>
<protein>
    <submittedName>
        <fullName evidence="2">Uncharacterized protein</fullName>
    </submittedName>
</protein>
<feature type="compositionally biased region" description="Basic and acidic residues" evidence="1">
    <location>
        <begin position="1"/>
        <end position="17"/>
    </location>
</feature>
<reference evidence="2 3" key="1">
    <citation type="submission" date="2019-09" db="EMBL/GenBank/DDBJ databases">
        <title>Isolation and identification of active actinomycetes.</title>
        <authorList>
            <person name="Yu Z."/>
            <person name="Han C."/>
            <person name="Yu B."/>
        </authorList>
    </citation>
    <scope>NUCLEOTIDE SEQUENCE [LARGE SCALE GENOMIC DNA]</scope>
    <source>
        <strain evidence="2 3">NEAU-H2</strain>
    </source>
</reference>
<keyword evidence="3" id="KW-1185">Reference proteome</keyword>
<dbReference type="EMBL" id="WBKG01000038">
    <property type="protein sequence ID" value="KAB1980197.1"/>
    <property type="molecule type" value="Genomic_DNA"/>
</dbReference>
<dbReference type="RefSeq" id="WP_151473325.1">
    <property type="nucleotide sequence ID" value="NZ_WBKG01000038.1"/>
</dbReference>
<sequence>MRAHDERPADQAPERTRRTAGALRAGEPCASPLAALSALQRTAGNAAVVQLVTAQRMLGPQRPKRKAVAQSQFGGRPVSARQQAAQGFDPDMPRAPELPSRGPRDEIIWSGTRDDIGFTPATTTAVLDAAPSQNANGRTEYACAECGTYIPRLSDATPADGNRHVTIDHITEIIAYVQANATAVNWQVDGRNVSAITRAEAKRWANDVANLRVLCAQPCNGGTRAAHSASRDYDTNKAVWWTG</sequence>
<evidence type="ECO:0000256" key="1">
    <source>
        <dbReference type="SAM" id="MobiDB-lite"/>
    </source>
</evidence>
<gene>
    <name evidence="2" type="ORF">F8144_34150</name>
</gene>
<organism evidence="2 3">
    <name type="scientific">Streptomyces triticiradicis</name>
    <dbReference type="NCBI Taxonomy" id="2651189"/>
    <lineage>
        <taxon>Bacteria</taxon>
        <taxon>Bacillati</taxon>
        <taxon>Actinomycetota</taxon>
        <taxon>Actinomycetes</taxon>
        <taxon>Kitasatosporales</taxon>
        <taxon>Streptomycetaceae</taxon>
        <taxon>Streptomyces</taxon>
    </lineage>
</organism>